<protein>
    <recommendedName>
        <fullName evidence="6">Small ribosomal subunit protein uS5</fullName>
    </recommendedName>
    <alternativeName>
        <fullName evidence="7">30S ribosomal protein S5</fullName>
    </alternativeName>
</protein>
<evidence type="ECO:0000313" key="12">
    <source>
        <dbReference type="Proteomes" id="UP000231162"/>
    </source>
</evidence>
<organism evidence="11 12">
    <name type="scientific">Candidatus Berkelbacteria bacterium CG10_big_fil_rev_8_21_14_0_10_43_14</name>
    <dbReference type="NCBI Taxonomy" id="1974515"/>
    <lineage>
        <taxon>Bacteria</taxon>
        <taxon>Candidatus Berkelbacteria</taxon>
    </lineage>
</organism>
<evidence type="ECO:0000256" key="4">
    <source>
        <dbReference type="ARBA" id="ARBA00022980"/>
    </source>
</evidence>
<evidence type="ECO:0000256" key="5">
    <source>
        <dbReference type="ARBA" id="ARBA00023274"/>
    </source>
</evidence>
<reference evidence="12" key="1">
    <citation type="submission" date="2017-09" db="EMBL/GenBank/DDBJ databases">
        <title>Depth-based differentiation of microbial function through sediment-hosted aquifers and enrichment of novel symbionts in the deep terrestrial subsurface.</title>
        <authorList>
            <person name="Probst A.J."/>
            <person name="Ladd B."/>
            <person name="Jarett J.K."/>
            <person name="Geller-Mcgrath D.E."/>
            <person name="Sieber C.M.K."/>
            <person name="Emerson J.B."/>
            <person name="Anantharaman K."/>
            <person name="Thomas B.C."/>
            <person name="Malmstrom R."/>
            <person name="Stieglmeier M."/>
            <person name="Klingl A."/>
            <person name="Woyke T."/>
            <person name="Ryan C.M."/>
            <person name="Banfield J.F."/>
        </authorList>
    </citation>
    <scope>NUCLEOTIDE SEQUENCE [LARGE SCALE GENOMIC DNA]</scope>
</reference>
<gene>
    <name evidence="11" type="primary">rpsE</name>
    <name evidence="11" type="ORF">COT79_02055</name>
</gene>
<comment type="caution">
    <text evidence="11">The sequence shown here is derived from an EMBL/GenBank/DDBJ whole genome shotgun (WGS) entry which is preliminary data.</text>
</comment>
<dbReference type="GO" id="GO:0005737">
    <property type="term" value="C:cytoplasm"/>
    <property type="evidence" value="ECO:0007669"/>
    <property type="project" value="UniProtKB-ARBA"/>
</dbReference>
<evidence type="ECO:0000256" key="9">
    <source>
        <dbReference type="RuleBase" id="RU003823"/>
    </source>
</evidence>
<keyword evidence="2" id="KW-0699">rRNA-binding</keyword>
<evidence type="ECO:0000259" key="10">
    <source>
        <dbReference type="PROSITE" id="PS50881"/>
    </source>
</evidence>
<evidence type="ECO:0000256" key="8">
    <source>
        <dbReference type="PROSITE-ProRule" id="PRU00268"/>
    </source>
</evidence>
<dbReference type="AlphaFoldDB" id="A0A2M6R8N9"/>
<comment type="similarity">
    <text evidence="1 9">Belongs to the universal ribosomal protein uS5 family.</text>
</comment>
<accession>A0A2M6R8N9</accession>
<dbReference type="SUPFAM" id="SSF54211">
    <property type="entry name" value="Ribosomal protein S5 domain 2-like"/>
    <property type="match status" value="1"/>
</dbReference>
<dbReference type="FunFam" id="3.30.160.20:FF:000001">
    <property type="entry name" value="30S ribosomal protein S5"/>
    <property type="match status" value="1"/>
</dbReference>
<dbReference type="Gene3D" id="3.30.230.10">
    <property type="match status" value="1"/>
</dbReference>
<dbReference type="PROSITE" id="PS00585">
    <property type="entry name" value="RIBOSOMAL_S5"/>
    <property type="match status" value="1"/>
</dbReference>
<keyword evidence="5 8" id="KW-0687">Ribonucleoprotein</keyword>
<dbReference type="FunFam" id="3.30.230.10:FF:000002">
    <property type="entry name" value="30S ribosomal protein S5"/>
    <property type="match status" value="1"/>
</dbReference>
<keyword evidence="4 8" id="KW-0689">Ribosomal protein</keyword>
<dbReference type="Pfam" id="PF03719">
    <property type="entry name" value="Ribosomal_S5_C"/>
    <property type="match status" value="1"/>
</dbReference>
<evidence type="ECO:0000313" key="11">
    <source>
        <dbReference type="EMBL" id="PIS06922.1"/>
    </source>
</evidence>
<dbReference type="InterPro" id="IPR005712">
    <property type="entry name" value="Ribosomal_uS5_bac-type"/>
</dbReference>
<proteinExistence type="inferred from homology"/>
<dbReference type="PANTHER" id="PTHR48277:SF1">
    <property type="entry name" value="MITOCHONDRIAL RIBOSOMAL PROTEIN S5"/>
    <property type="match status" value="1"/>
</dbReference>
<dbReference type="EMBL" id="PEZX01000029">
    <property type="protein sequence ID" value="PIS06922.1"/>
    <property type="molecule type" value="Genomic_DNA"/>
</dbReference>
<evidence type="ECO:0000256" key="7">
    <source>
        <dbReference type="ARBA" id="ARBA00035519"/>
    </source>
</evidence>
<dbReference type="InterPro" id="IPR020568">
    <property type="entry name" value="Ribosomal_Su5_D2-typ_SF"/>
</dbReference>
<dbReference type="GO" id="GO:0019843">
    <property type="term" value="F:rRNA binding"/>
    <property type="evidence" value="ECO:0007669"/>
    <property type="project" value="UniProtKB-KW"/>
</dbReference>
<dbReference type="GO" id="GO:0006412">
    <property type="term" value="P:translation"/>
    <property type="evidence" value="ECO:0007669"/>
    <property type="project" value="InterPro"/>
</dbReference>
<dbReference type="Proteomes" id="UP000231162">
    <property type="component" value="Unassembled WGS sequence"/>
</dbReference>
<dbReference type="Pfam" id="PF00333">
    <property type="entry name" value="Ribosomal_S5"/>
    <property type="match status" value="1"/>
</dbReference>
<dbReference type="InterPro" id="IPR014721">
    <property type="entry name" value="Ribsml_uS5_D2-typ_fold_subgr"/>
</dbReference>
<evidence type="ECO:0000256" key="3">
    <source>
        <dbReference type="ARBA" id="ARBA00022884"/>
    </source>
</evidence>
<dbReference type="PROSITE" id="PS50881">
    <property type="entry name" value="S5_DSRBD"/>
    <property type="match status" value="1"/>
</dbReference>
<feature type="domain" description="S5 DRBM" evidence="10">
    <location>
        <begin position="20"/>
        <end position="83"/>
    </location>
</feature>
<evidence type="ECO:0000256" key="6">
    <source>
        <dbReference type="ARBA" id="ARBA00035255"/>
    </source>
</evidence>
<dbReference type="GO" id="GO:0003735">
    <property type="term" value="F:structural constituent of ribosome"/>
    <property type="evidence" value="ECO:0007669"/>
    <property type="project" value="UniProtKB-UniRule"/>
</dbReference>
<dbReference type="Gene3D" id="3.30.160.20">
    <property type="match status" value="1"/>
</dbReference>
<dbReference type="GO" id="GO:0042254">
    <property type="term" value="P:ribosome biogenesis"/>
    <property type="evidence" value="ECO:0007669"/>
    <property type="project" value="UniProtKB-ARBA"/>
</dbReference>
<dbReference type="InterPro" id="IPR018192">
    <property type="entry name" value="Ribosomal_uS5_N_CS"/>
</dbReference>
<sequence length="159" mass="17164">MKQSYTTPPETDSTTPRSEYVEKVVQIDRVTRTVKGGRRMRFRTLVVVGDKNGKVGYGIGKASEIATAVQKAVTIAKRRMITVSIVNGTIPHEIMYHDGSSRIFMKPARPGTSVVAGGSVRAVIDAVGIKDILTKIIGTSNKAANVRATIQALSTLHNK</sequence>
<dbReference type="InterPro" id="IPR005324">
    <property type="entry name" value="Ribosomal_uS5_C"/>
</dbReference>
<keyword evidence="3" id="KW-0694">RNA-binding</keyword>
<dbReference type="PANTHER" id="PTHR48277">
    <property type="entry name" value="MITOCHONDRIAL RIBOSOMAL PROTEIN S5"/>
    <property type="match status" value="1"/>
</dbReference>
<dbReference type="SUPFAM" id="SSF54768">
    <property type="entry name" value="dsRNA-binding domain-like"/>
    <property type="match status" value="1"/>
</dbReference>
<dbReference type="InterPro" id="IPR000851">
    <property type="entry name" value="Ribosomal_uS5"/>
</dbReference>
<dbReference type="InterPro" id="IPR013810">
    <property type="entry name" value="Ribosomal_uS5_N"/>
</dbReference>
<dbReference type="NCBIfam" id="TIGR01021">
    <property type="entry name" value="rpsE_bact"/>
    <property type="match status" value="1"/>
</dbReference>
<evidence type="ECO:0000256" key="1">
    <source>
        <dbReference type="ARBA" id="ARBA00008945"/>
    </source>
</evidence>
<dbReference type="GO" id="GO:0015935">
    <property type="term" value="C:small ribosomal subunit"/>
    <property type="evidence" value="ECO:0007669"/>
    <property type="project" value="InterPro"/>
</dbReference>
<name>A0A2M6R8N9_9BACT</name>
<evidence type="ECO:0000256" key="2">
    <source>
        <dbReference type="ARBA" id="ARBA00022730"/>
    </source>
</evidence>